<evidence type="ECO:0000313" key="2">
    <source>
        <dbReference type="Proteomes" id="UP000075578"/>
    </source>
</evidence>
<name>A0A150IIK7_9EURY</name>
<proteinExistence type="predicted"/>
<reference evidence="1 2" key="1">
    <citation type="journal article" date="2016" name="ISME J.">
        <title>Chasing the elusive Euryarchaeota class WSA2: genomes reveal a uniquely fastidious methyl-reducing methanogen.</title>
        <authorList>
            <person name="Nobu M.K."/>
            <person name="Narihiro T."/>
            <person name="Kuroda K."/>
            <person name="Mei R."/>
            <person name="Liu W.T."/>
        </authorList>
    </citation>
    <scope>NUCLEOTIDE SEQUENCE [LARGE SCALE GENOMIC DNA]</scope>
    <source>
        <strain evidence="1">U1lsi0528_Bin089</strain>
    </source>
</reference>
<protein>
    <submittedName>
        <fullName evidence="1">Uncharacterized protein</fullName>
    </submittedName>
</protein>
<gene>
    <name evidence="1" type="ORF">AMQ74_01931</name>
</gene>
<evidence type="ECO:0000313" key="1">
    <source>
        <dbReference type="EMBL" id="KYC44799.1"/>
    </source>
</evidence>
<dbReference type="Proteomes" id="UP000075578">
    <property type="component" value="Unassembled WGS sequence"/>
</dbReference>
<sequence>MDQHIQEQYAIDSIRDKNKEELAREAVAKLRHIEKEMLYGGISNKVTQGLKKIGDNPGAILRYFGEYIDEMTKDTPCLETLEEKIIQINKWHEEIKKYGFGID</sequence>
<dbReference type="EMBL" id="LNGD01000264">
    <property type="protein sequence ID" value="KYC44799.1"/>
    <property type="molecule type" value="Genomic_DNA"/>
</dbReference>
<accession>A0A150IIK7</accession>
<comment type="caution">
    <text evidence="1">The sequence shown here is derived from an EMBL/GenBank/DDBJ whole genome shotgun (WGS) entry which is preliminary data.</text>
</comment>
<organism evidence="1 2">
    <name type="scientific">Candidatus Methanofastidiosum methylothiophilum</name>
    <dbReference type="NCBI Taxonomy" id="1705564"/>
    <lineage>
        <taxon>Archaea</taxon>
        <taxon>Methanobacteriati</taxon>
        <taxon>Methanobacteriota</taxon>
        <taxon>Stenosarchaea group</taxon>
        <taxon>Candidatus Methanofastidiosia</taxon>
        <taxon>Candidatus Methanofastidiosales</taxon>
        <taxon>Candidatus Methanofastidiosaceae</taxon>
        <taxon>Candidatus Methanofastidiosum</taxon>
    </lineage>
</organism>
<dbReference type="AlphaFoldDB" id="A0A150IIK7"/>